<evidence type="ECO:0000256" key="2">
    <source>
        <dbReference type="ARBA" id="ARBA00022617"/>
    </source>
</evidence>
<dbReference type="RefSeq" id="WP_132098548.1">
    <property type="nucleotide sequence ID" value="NZ_SMDA01000005.1"/>
</dbReference>
<name>A0ABY2CW93_GULMO</name>
<evidence type="ECO:0000256" key="1">
    <source>
        <dbReference type="ARBA" id="ARBA00022448"/>
    </source>
</evidence>
<dbReference type="EMBL" id="SMDA01000005">
    <property type="protein sequence ID" value="TCW31536.1"/>
    <property type="molecule type" value="Genomic_DNA"/>
</dbReference>
<reference evidence="7 8" key="1">
    <citation type="submission" date="2019-03" db="EMBL/GenBank/DDBJ databases">
        <title>Genomic Encyclopedia of Type Strains, Phase IV (KMG-IV): sequencing the most valuable type-strain genomes for metagenomic binning, comparative biology and taxonomic classification.</title>
        <authorList>
            <person name="Goeker M."/>
        </authorList>
    </citation>
    <scope>NUCLEOTIDE SEQUENCE [LARGE SCALE GENOMIC DNA]</scope>
    <source>
        <strain evidence="7 8">DSM 18507</strain>
    </source>
</reference>
<keyword evidence="4" id="KW-0249">Electron transport</keyword>
<evidence type="ECO:0000256" key="5">
    <source>
        <dbReference type="ARBA" id="ARBA00023004"/>
    </source>
</evidence>
<sequence length="147" mass="16052">MKQRLYALAWLMLGAVAAPVLAATPTEARVTAFKTMLRTFEPMGLVVREQEPYRKDAFAKQAATLKTLAAEPFKYFPAGSADAKSRAKPEIWSQAPRFAEARTRFLTAVDGLNAAAQTGDRAAIRKAYGEVAQGCKSCHDAFRGPEK</sequence>
<dbReference type="SUPFAM" id="SSF47175">
    <property type="entry name" value="Cytochromes"/>
    <property type="match status" value="1"/>
</dbReference>
<keyword evidence="3" id="KW-0479">Metal-binding</keyword>
<proteinExistence type="predicted"/>
<comment type="caution">
    <text evidence="7">The sequence shown here is derived from an EMBL/GenBank/DDBJ whole genome shotgun (WGS) entry which is preliminary data.</text>
</comment>
<dbReference type="InterPro" id="IPR012127">
    <property type="entry name" value="Cyt_c_prime"/>
</dbReference>
<feature type="chain" id="PRO_5046210040" evidence="6">
    <location>
        <begin position="23"/>
        <end position="147"/>
    </location>
</feature>
<keyword evidence="8" id="KW-1185">Reference proteome</keyword>
<evidence type="ECO:0000313" key="7">
    <source>
        <dbReference type="EMBL" id="TCW31536.1"/>
    </source>
</evidence>
<dbReference type="PIRSF" id="PIRSF000027">
    <property type="entry name" value="Cytc_c_prime"/>
    <property type="match status" value="1"/>
</dbReference>
<keyword evidence="5" id="KW-0408">Iron</keyword>
<protein>
    <submittedName>
        <fullName evidence="7">Cytochrome c556</fullName>
    </submittedName>
</protein>
<dbReference type="Proteomes" id="UP000294801">
    <property type="component" value="Unassembled WGS sequence"/>
</dbReference>
<dbReference type="Pfam" id="PF01322">
    <property type="entry name" value="Cytochrom_C_2"/>
    <property type="match status" value="1"/>
</dbReference>
<gene>
    <name evidence="7" type="ORF">EV669_105238</name>
</gene>
<dbReference type="PROSITE" id="PS51009">
    <property type="entry name" value="CYTCII"/>
    <property type="match status" value="1"/>
</dbReference>
<dbReference type="InterPro" id="IPR002321">
    <property type="entry name" value="Cyt_c_II"/>
</dbReference>
<evidence type="ECO:0000256" key="6">
    <source>
        <dbReference type="SAM" id="SignalP"/>
    </source>
</evidence>
<organism evidence="7 8">
    <name type="scientific">Gulbenkiania mobilis</name>
    <dbReference type="NCBI Taxonomy" id="397457"/>
    <lineage>
        <taxon>Bacteria</taxon>
        <taxon>Pseudomonadati</taxon>
        <taxon>Pseudomonadota</taxon>
        <taxon>Betaproteobacteria</taxon>
        <taxon>Neisseriales</taxon>
        <taxon>Chromobacteriaceae</taxon>
        <taxon>Gulbenkiania</taxon>
    </lineage>
</organism>
<accession>A0ABY2CW93</accession>
<keyword evidence="6" id="KW-0732">Signal</keyword>
<dbReference type="InterPro" id="IPR010980">
    <property type="entry name" value="Cyt_c/b562"/>
</dbReference>
<keyword evidence="1" id="KW-0813">Transport</keyword>
<keyword evidence="2" id="KW-0349">Heme</keyword>
<evidence type="ECO:0000256" key="4">
    <source>
        <dbReference type="ARBA" id="ARBA00022982"/>
    </source>
</evidence>
<dbReference type="Gene3D" id="1.20.120.10">
    <property type="entry name" value="Cytochrome c/b562"/>
    <property type="match status" value="1"/>
</dbReference>
<evidence type="ECO:0000313" key="8">
    <source>
        <dbReference type="Proteomes" id="UP000294801"/>
    </source>
</evidence>
<evidence type="ECO:0000256" key="3">
    <source>
        <dbReference type="ARBA" id="ARBA00022723"/>
    </source>
</evidence>
<feature type="signal peptide" evidence="6">
    <location>
        <begin position="1"/>
        <end position="22"/>
    </location>
</feature>